<dbReference type="GO" id="GO:0032259">
    <property type="term" value="P:methylation"/>
    <property type="evidence" value="ECO:0007669"/>
    <property type="project" value="UniProtKB-KW"/>
</dbReference>
<dbReference type="AlphaFoldDB" id="A0A6A5X559"/>
<organism evidence="5 6">
    <name type="scientific">Amniculicola lignicola CBS 123094</name>
    <dbReference type="NCBI Taxonomy" id="1392246"/>
    <lineage>
        <taxon>Eukaryota</taxon>
        <taxon>Fungi</taxon>
        <taxon>Dikarya</taxon>
        <taxon>Ascomycota</taxon>
        <taxon>Pezizomycotina</taxon>
        <taxon>Dothideomycetes</taxon>
        <taxon>Pleosporomycetidae</taxon>
        <taxon>Pleosporales</taxon>
        <taxon>Amniculicolaceae</taxon>
        <taxon>Amniculicola</taxon>
    </lineage>
</organism>
<evidence type="ECO:0000256" key="1">
    <source>
        <dbReference type="ARBA" id="ARBA00022553"/>
    </source>
</evidence>
<dbReference type="PANTHER" id="PTHR32183">
    <property type="match status" value="1"/>
</dbReference>
<dbReference type="OrthoDB" id="276151at2759"/>
<dbReference type="Pfam" id="PF05724">
    <property type="entry name" value="TPMT"/>
    <property type="match status" value="1"/>
</dbReference>
<keyword evidence="3 5" id="KW-0808">Transferase</keyword>
<dbReference type="InterPro" id="IPR029063">
    <property type="entry name" value="SAM-dependent_MTases_sf"/>
</dbReference>
<proteinExistence type="predicted"/>
<dbReference type="Gene3D" id="3.40.50.150">
    <property type="entry name" value="Vaccinia Virus protein VP39"/>
    <property type="match status" value="1"/>
</dbReference>
<keyword evidence="2 5" id="KW-0489">Methyltransferase</keyword>
<accession>A0A6A5X559</accession>
<name>A0A6A5X559_9PLEO</name>
<dbReference type="EMBL" id="ML977556">
    <property type="protein sequence ID" value="KAF2008069.1"/>
    <property type="molecule type" value="Genomic_DNA"/>
</dbReference>
<evidence type="ECO:0000256" key="3">
    <source>
        <dbReference type="ARBA" id="ARBA00022679"/>
    </source>
</evidence>
<keyword evidence="6" id="KW-1185">Reference proteome</keyword>
<reference evidence="5" key="1">
    <citation type="journal article" date="2020" name="Stud. Mycol.">
        <title>101 Dothideomycetes genomes: a test case for predicting lifestyles and emergence of pathogens.</title>
        <authorList>
            <person name="Haridas S."/>
            <person name="Albert R."/>
            <person name="Binder M."/>
            <person name="Bloem J."/>
            <person name="Labutti K."/>
            <person name="Salamov A."/>
            <person name="Andreopoulos B."/>
            <person name="Baker S."/>
            <person name="Barry K."/>
            <person name="Bills G."/>
            <person name="Bluhm B."/>
            <person name="Cannon C."/>
            <person name="Castanera R."/>
            <person name="Culley D."/>
            <person name="Daum C."/>
            <person name="Ezra D."/>
            <person name="Gonzalez J."/>
            <person name="Henrissat B."/>
            <person name="Kuo A."/>
            <person name="Liang C."/>
            <person name="Lipzen A."/>
            <person name="Lutzoni F."/>
            <person name="Magnuson J."/>
            <person name="Mondo S."/>
            <person name="Nolan M."/>
            <person name="Ohm R."/>
            <person name="Pangilinan J."/>
            <person name="Park H.-J."/>
            <person name="Ramirez L."/>
            <person name="Alfaro M."/>
            <person name="Sun H."/>
            <person name="Tritt A."/>
            <person name="Yoshinaga Y."/>
            <person name="Zwiers L.-H."/>
            <person name="Turgeon B."/>
            <person name="Goodwin S."/>
            <person name="Spatafora J."/>
            <person name="Crous P."/>
            <person name="Grigoriev I."/>
        </authorList>
    </citation>
    <scope>NUCLEOTIDE SEQUENCE</scope>
    <source>
        <strain evidence="5">CBS 123094</strain>
    </source>
</reference>
<dbReference type="Proteomes" id="UP000799779">
    <property type="component" value="Unassembled WGS sequence"/>
</dbReference>
<evidence type="ECO:0000313" key="6">
    <source>
        <dbReference type="Proteomes" id="UP000799779"/>
    </source>
</evidence>
<gene>
    <name evidence="5" type="ORF">P154DRAFT_479522</name>
</gene>
<protein>
    <submittedName>
        <fullName evidence="5">S-adenosyl-L-methionine-dependent methyltransferase</fullName>
    </submittedName>
</protein>
<keyword evidence="1" id="KW-0597">Phosphoprotein</keyword>
<dbReference type="InterPro" id="IPR008854">
    <property type="entry name" value="TPMT"/>
</dbReference>
<sequence>MADPTNTSPPAPTPAQNQDRLKTFFSGHADSTHPNRWDDLWKAGDFLPWDRGYANPALIDLLNTSTFPLDGPHRKRALVPGCGKGYDVVLLAAQGYDAYGLEISENATKAAREWVKDPGEGKEGEYGTKSEAVGRGGVNILFGDFFKDEWRAESDKGEGWDLIYDCTFLCALPPSLRAPWALRMSKLLAPNGSLICLEFPTHKPPKSGGPPWALPSTVYVELFKRPGEEISFDDDGKVIPEEKEESDEALVRVAHFKPERTHAVGVVNGEVKDWVSIWKHKS</sequence>
<keyword evidence="4" id="KW-0949">S-adenosyl-L-methionine</keyword>
<dbReference type="PANTHER" id="PTHR32183:SF6">
    <property type="entry name" value="CYSTEINE SULFINATE DESULFINASE_CYSTEINE DESULFURASE AND RELATED ENZYMES"/>
    <property type="match status" value="1"/>
</dbReference>
<evidence type="ECO:0000313" key="5">
    <source>
        <dbReference type="EMBL" id="KAF2008069.1"/>
    </source>
</evidence>
<evidence type="ECO:0000256" key="4">
    <source>
        <dbReference type="ARBA" id="ARBA00022691"/>
    </source>
</evidence>
<dbReference type="SUPFAM" id="SSF53335">
    <property type="entry name" value="S-adenosyl-L-methionine-dependent methyltransferases"/>
    <property type="match status" value="1"/>
</dbReference>
<evidence type="ECO:0000256" key="2">
    <source>
        <dbReference type="ARBA" id="ARBA00022603"/>
    </source>
</evidence>
<dbReference type="CDD" id="cd02440">
    <property type="entry name" value="AdoMet_MTases"/>
    <property type="match status" value="1"/>
</dbReference>
<dbReference type="GO" id="GO:0008757">
    <property type="term" value="F:S-adenosylmethionine-dependent methyltransferase activity"/>
    <property type="evidence" value="ECO:0007669"/>
    <property type="project" value="InterPro"/>
</dbReference>
<dbReference type="PROSITE" id="PS51585">
    <property type="entry name" value="SAM_MT_TPMT"/>
    <property type="match status" value="1"/>
</dbReference>